<dbReference type="eggNOG" id="ENOG502S1N7">
    <property type="taxonomic scope" value="Eukaryota"/>
</dbReference>
<dbReference type="RefSeq" id="XP_008621624.1">
    <property type="nucleotide sequence ID" value="XM_008623402.1"/>
</dbReference>
<gene>
    <name evidence="2" type="ORF">SDRG_17165</name>
</gene>
<name>T0R630_SAPDV</name>
<evidence type="ECO:0000256" key="1">
    <source>
        <dbReference type="SAM" id="Phobius"/>
    </source>
</evidence>
<feature type="transmembrane region" description="Helical" evidence="1">
    <location>
        <begin position="79"/>
        <end position="101"/>
    </location>
</feature>
<dbReference type="InParanoid" id="T0R630"/>
<dbReference type="InterPro" id="IPR006461">
    <property type="entry name" value="PLAC_motif_containing"/>
</dbReference>
<dbReference type="GeneID" id="19957892"/>
<feature type="transmembrane region" description="Helical" evidence="1">
    <location>
        <begin position="320"/>
        <end position="343"/>
    </location>
</feature>
<feature type="transmembrane region" description="Helical" evidence="1">
    <location>
        <begin position="289"/>
        <end position="305"/>
    </location>
</feature>
<dbReference type="AlphaFoldDB" id="T0R630"/>
<keyword evidence="3" id="KW-1185">Reference proteome</keyword>
<dbReference type="Pfam" id="PF20479">
    <property type="entry name" value="TMEM128"/>
    <property type="match status" value="1"/>
</dbReference>
<keyword evidence="1" id="KW-1133">Transmembrane helix</keyword>
<dbReference type="InterPro" id="IPR033579">
    <property type="entry name" value="TMEM128"/>
</dbReference>
<feature type="transmembrane region" description="Helical" evidence="1">
    <location>
        <begin position="54"/>
        <end position="72"/>
    </location>
</feature>
<protein>
    <recommendedName>
        <fullName evidence="4">Transmembrane protein</fullName>
    </recommendedName>
</protein>
<feature type="transmembrane region" description="Helical" evidence="1">
    <location>
        <begin position="389"/>
        <end position="407"/>
    </location>
</feature>
<feature type="transmembrane region" description="Helical" evidence="1">
    <location>
        <begin position="131"/>
        <end position="148"/>
    </location>
</feature>
<dbReference type="Proteomes" id="UP000030762">
    <property type="component" value="Unassembled WGS sequence"/>
</dbReference>
<proteinExistence type="predicted"/>
<keyword evidence="1" id="KW-0472">Membrane</keyword>
<sequence length="408" mass="45298">MAPEVPGTLSAVVRLRPQTTLTPSSAVEPPLVHRDRNGLALGRWEVSLTSYDGFAFYMAAFCTCVPLAQIYARIGLRRYWHVIAFYGALHVASWVLGYFWFLDSIWPTVRGRGLFGVLSAPWRFDAGTSKSIAWCAVLLLAIVYRIHLRWRLRRLFAIPGHLWHDAIVTILCSCCAVSQMAQHTTAYTPGELISVMPKDTLPGYELVNDTSQRPSASPFRSRCTSGGSTALDGVNVVCGRKRTTADSRLAPADTETESLDATLDEEIEDLKKRSLPKAPSKAEWLSTKLHALLWVAGACLLAYYLDVVRVALRDPRVHRLYFNIGVVCAGVNGCITAYLALWLPYVRKVDLEWSVYCPRMIPTATVVGLVGALGFILGLWPVWGFFTPGILFVLFLGMLMMAHFLPAM</sequence>
<dbReference type="PANTHER" id="PTHR31134:SF1">
    <property type="entry name" value="TRANSMEMBRANE PROTEIN 128"/>
    <property type="match status" value="1"/>
</dbReference>
<dbReference type="NCBIfam" id="TIGR01571">
    <property type="entry name" value="A_thal_Cys_rich"/>
    <property type="match status" value="1"/>
</dbReference>
<evidence type="ECO:0000313" key="2">
    <source>
        <dbReference type="EMBL" id="EQC24947.1"/>
    </source>
</evidence>
<keyword evidence="1" id="KW-0812">Transmembrane</keyword>
<feature type="transmembrane region" description="Helical" evidence="1">
    <location>
        <begin position="364"/>
        <end position="383"/>
    </location>
</feature>
<reference evidence="2 3" key="1">
    <citation type="submission" date="2012-04" db="EMBL/GenBank/DDBJ databases">
        <title>The Genome Sequence of Saprolegnia declina VS20.</title>
        <authorList>
            <consortium name="The Broad Institute Genome Sequencing Platform"/>
            <person name="Russ C."/>
            <person name="Nusbaum C."/>
            <person name="Tyler B."/>
            <person name="van West P."/>
            <person name="Dieguez-Uribeondo J."/>
            <person name="de Bruijn I."/>
            <person name="Tripathy S."/>
            <person name="Jiang R."/>
            <person name="Young S.K."/>
            <person name="Zeng Q."/>
            <person name="Gargeya S."/>
            <person name="Fitzgerald M."/>
            <person name="Haas B."/>
            <person name="Abouelleil A."/>
            <person name="Alvarado L."/>
            <person name="Arachchi H.M."/>
            <person name="Berlin A."/>
            <person name="Chapman S.B."/>
            <person name="Goldberg J."/>
            <person name="Griggs A."/>
            <person name="Gujja S."/>
            <person name="Hansen M."/>
            <person name="Howarth C."/>
            <person name="Imamovic A."/>
            <person name="Larimer J."/>
            <person name="McCowen C."/>
            <person name="Montmayeur A."/>
            <person name="Murphy C."/>
            <person name="Neiman D."/>
            <person name="Pearson M."/>
            <person name="Priest M."/>
            <person name="Roberts A."/>
            <person name="Saif S."/>
            <person name="Shea T."/>
            <person name="Sisk P."/>
            <person name="Sykes S."/>
            <person name="Wortman J."/>
            <person name="Nusbaum C."/>
            <person name="Birren B."/>
        </authorList>
    </citation>
    <scope>NUCLEOTIDE SEQUENCE [LARGE SCALE GENOMIC DNA]</scope>
    <source>
        <strain evidence="2 3">VS20</strain>
    </source>
</reference>
<dbReference type="VEuPathDB" id="FungiDB:SDRG_17165"/>
<evidence type="ECO:0000313" key="3">
    <source>
        <dbReference type="Proteomes" id="UP000030762"/>
    </source>
</evidence>
<dbReference type="EMBL" id="JH767337">
    <property type="protein sequence ID" value="EQC24947.1"/>
    <property type="molecule type" value="Genomic_DNA"/>
</dbReference>
<evidence type="ECO:0008006" key="4">
    <source>
        <dbReference type="Google" id="ProtNLM"/>
    </source>
</evidence>
<accession>T0R630</accession>
<dbReference type="OrthoDB" id="166297at2759"/>
<dbReference type="PANTHER" id="PTHR31134">
    <property type="entry name" value="TRANSMEMBRANE PROTEIN 128"/>
    <property type="match status" value="1"/>
</dbReference>
<organism evidence="2 3">
    <name type="scientific">Saprolegnia diclina (strain VS20)</name>
    <dbReference type="NCBI Taxonomy" id="1156394"/>
    <lineage>
        <taxon>Eukaryota</taxon>
        <taxon>Sar</taxon>
        <taxon>Stramenopiles</taxon>
        <taxon>Oomycota</taxon>
        <taxon>Saprolegniomycetes</taxon>
        <taxon>Saprolegniales</taxon>
        <taxon>Saprolegniaceae</taxon>
        <taxon>Saprolegnia</taxon>
    </lineage>
</organism>